<evidence type="ECO:0000256" key="2">
    <source>
        <dbReference type="ARBA" id="ARBA00023004"/>
    </source>
</evidence>
<feature type="compositionally biased region" description="Polar residues" evidence="3">
    <location>
        <begin position="523"/>
        <end position="555"/>
    </location>
</feature>
<feature type="chain" id="PRO_5034540402" description="Kelch repeat-containing protein" evidence="5">
    <location>
        <begin position="19"/>
        <end position="642"/>
    </location>
</feature>
<dbReference type="InterPro" id="IPR015915">
    <property type="entry name" value="Kelch-typ_b-propeller"/>
</dbReference>
<evidence type="ECO:0000256" key="1">
    <source>
        <dbReference type="ARBA" id="ARBA00022737"/>
    </source>
</evidence>
<feature type="compositionally biased region" description="Pro residues" evidence="3">
    <location>
        <begin position="603"/>
        <end position="619"/>
    </location>
</feature>
<feature type="signal peptide" evidence="5">
    <location>
        <begin position="1"/>
        <end position="18"/>
    </location>
</feature>
<evidence type="ECO:0000256" key="5">
    <source>
        <dbReference type="SAM" id="SignalP"/>
    </source>
</evidence>
<accession>A0A8E2EMB7</accession>
<reference evidence="6 7" key="1">
    <citation type="journal article" date="2016" name="Nat. Commun.">
        <title>Ectomycorrhizal ecology is imprinted in the genome of the dominant symbiotic fungus Cenococcum geophilum.</title>
        <authorList>
            <consortium name="DOE Joint Genome Institute"/>
            <person name="Peter M."/>
            <person name="Kohler A."/>
            <person name="Ohm R.A."/>
            <person name="Kuo A."/>
            <person name="Krutzmann J."/>
            <person name="Morin E."/>
            <person name="Arend M."/>
            <person name="Barry K.W."/>
            <person name="Binder M."/>
            <person name="Choi C."/>
            <person name="Clum A."/>
            <person name="Copeland A."/>
            <person name="Grisel N."/>
            <person name="Haridas S."/>
            <person name="Kipfer T."/>
            <person name="LaButti K."/>
            <person name="Lindquist E."/>
            <person name="Lipzen A."/>
            <person name="Maire R."/>
            <person name="Meier B."/>
            <person name="Mihaltcheva S."/>
            <person name="Molinier V."/>
            <person name="Murat C."/>
            <person name="Poggeler S."/>
            <person name="Quandt C.A."/>
            <person name="Sperisen C."/>
            <person name="Tritt A."/>
            <person name="Tisserant E."/>
            <person name="Crous P.W."/>
            <person name="Henrissat B."/>
            <person name="Nehls U."/>
            <person name="Egli S."/>
            <person name="Spatafora J.W."/>
            <person name="Grigoriev I.V."/>
            <person name="Martin F.M."/>
        </authorList>
    </citation>
    <scope>NUCLEOTIDE SEQUENCE [LARGE SCALE GENOMIC DNA]</scope>
    <source>
        <strain evidence="6 7">CBS 207.34</strain>
    </source>
</reference>
<organism evidence="6 7">
    <name type="scientific">Glonium stellatum</name>
    <dbReference type="NCBI Taxonomy" id="574774"/>
    <lineage>
        <taxon>Eukaryota</taxon>
        <taxon>Fungi</taxon>
        <taxon>Dikarya</taxon>
        <taxon>Ascomycota</taxon>
        <taxon>Pezizomycotina</taxon>
        <taxon>Dothideomycetes</taxon>
        <taxon>Pleosporomycetidae</taxon>
        <taxon>Gloniales</taxon>
        <taxon>Gloniaceae</taxon>
        <taxon>Glonium</taxon>
    </lineage>
</organism>
<keyword evidence="1" id="KW-0677">Repeat</keyword>
<keyword evidence="7" id="KW-1185">Reference proteome</keyword>
<dbReference type="PANTHER" id="PTHR47435">
    <property type="entry name" value="KELCH REPEAT PROTEIN (AFU_ORTHOLOGUE AFUA_5G12780)"/>
    <property type="match status" value="1"/>
</dbReference>
<keyword evidence="2" id="KW-0408">Iron</keyword>
<evidence type="ECO:0000313" key="7">
    <source>
        <dbReference type="Proteomes" id="UP000250140"/>
    </source>
</evidence>
<evidence type="ECO:0000256" key="4">
    <source>
        <dbReference type="SAM" id="Phobius"/>
    </source>
</evidence>
<evidence type="ECO:0008006" key="8">
    <source>
        <dbReference type="Google" id="ProtNLM"/>
    </source>
</evidence>
<dbReference type="EMBL" id="KV751142">
    <property type="protein sequence ID" value="OCL01372.1"/>
    <property type="molecule type" value="Genomic_DNA"/>
</dbReference>
<dbReference type="PANTHER" id="PTHR47435:SF4">
    <property type="entry name" value="KELCH REPEAT PROTEIN (AFU_ORTHOLOGUE AFUA_5G12780)"/>
    <property type="match status" value="1"/>
</dbReference>
<sequence>MYFLELLVAFSLISPSYQQDPLKNFCRIFGHQTAVVDRKLFIYGGLVNWGPMSANSNNVTNTWFRYGDVDVINQGFPQEYANLSMDTPLPLVQGGVLWEDEANKVIYAYGGESNGETALPPPYLWYYDIVYNTWNSTDATTADISDASWAGAGVAVEDRGTGYYYGGWLRNASTPTYGYERHAQSTMLIFDMLGNTFTTSPGPDEVPRAEGSMLYLPVGDGGFLVYFGGVQQPYGNWTVVANIFLYDIANNLWYNETATGDVPESRRRFCAGATWADDRTSYNIYLFGGASIFDGVGYGDVYILSLPSFTWIKWWPRPEDNIGATYPHHSLSCNVINYQMIIMGGTFPNETSHCDMPNVYGQHGLDLGKANPSQEKWETFRPNITTYQVPPEILQTIGGGPTGGATVLAPTSGWTNRDLSVEFQRLYTPSTRAPTRFIPTPTSAVFAPPAATFAAAKSNREVVIGGAVGGALGALLLSLFACVLFLCIRKRKNKPHQPPPVEADTSQPAPDLPPGGSAKIAPPSTQNSPNLSQTFNPQDSSYPRSGRTFSYQSNAVPEYPGQRMYSPPQDELYLPPIYGPGVHSQQQPLAAGAYEMPLSRSPPGFPPPGFPPPGFPPPIQTQTQQAIDPYYAQHPPSPPRGE</sequence>
<dbReference type="GO" id="GO:0019760">
    <property type="term" value="P:glucosinolate metabolic process"/>
    <property type="evidence" value="ECO:0007669"/>
    <property type="project" value="UniProtKB-ARBA"/>
</dbReference>
<dbReference type="Pfam" id="PF24681">
    <property type="entry name" value="Kelch_KLHDC2_KLHL20_DRC7"/>
    <property type="match status" value="1"/>
</dbReference>
<dbReference type="SUPFAM" id="SSF117281">
    <property type="entry name" value="Kelch motif"/>
    <property type="match status" value="1"/>
</dbReference>
<keyword evidence="4" id="KW-0812">Transmembrane</keyword>
<feature type="region of interest" description="Disordered" evidence="3">
    <location>
        <begin position="592"/>
        <end position="642"/>
    </location>
</feature>
<keyword evidence="4" id="KW-1133">Transmembrane helix</keyword>
<dbReference type="AlphaFoldDB" id="A0A8E2EMB7"/>
<evidence type="ECO:0000256" key="3">
    <source>
        <dbReference type="SAM" id="MobiDB-lite"/>
    </source>
</evidence>
<dbReference type="Proteomes" id="UP000250140">
    <property type="component" value="Unassembled WGS sequence"/>
</dbReference>
<name>A0A8E2EMB7_9PEZI</name>
<evidence type="ECO:0000313" key="6">
    <source>
        <dbReference type="EMBL" id="OCL01372.1"/>
    </source>
</evidence>
<dbReference type="OrthoDB" id="10251809at2759"/>
<feature type="transmembrane region" description="Helical" evidence="4">
    <location>
        <begin position="462"/>
        <end position="488"/>
    </location>
</feature>
<proteinExistence type="predicted"/>
<protein>
    <recommendedName>
        <fullName evidence="8">Kelch repeat-containing protein</fullName>
    </recommendedName>
</protein>
<gene>
    <name evidence="6" type="ORF">AOQ84DRAFT_403499</name>
</gene>
<dbReference type="Gene3D" id="2.120.10.80">
    <property type="entry name" value="Kelch-type beta propeller"/>
    <property type="match status" value="1"/>
</dbReference>
<keyword evidence="4" id="KW-0472">Membrane</keyword>
<feature type="region of interest" description="Disordered" evidence="3">
    <location>
        <begin position="494"/>
        <end position="568"/>
    </location>
</feature>
<keyword evidence="5" id="KW-0732">Signal</keyword>